<evidence type="ECO:0000259" key="12">
    <source>
        <dbReference type="PROSITE" id="PS51007"/>
    </source>
</evidence>
<evidence type="ECO:0000256" key="11">
    <source>
        <dbReference type="SAM" id="SignalP"/>
    </source>
</evidence>
<keyword evidence="11" id="KW-0732">Signal</keyword>
<keyword evidence="7 9" id="KW-0408">Iron</keyword>
<dbReference type="AlphaFoldDB" id="Q3A729"/>
<evidence type="ECO:0000256" key="2">
    <source>
        <dbReference type="ARBA" id="ARBA00009650"/>
    </source>
</evidence>
<dbReference type="EMBL" id="CP000142">
    <property type="protein sequence ID" value="ABA87818.1"/>
    <property type="molecule type" value="Genomic_DNA"/>
</dbReference>
<reference evidence="13 14" key="2">
    <citation type="journal article" date="2012" name="BMC Genomics">
        <title>The genome of Pelobacter carbinolicus reveals surprising metabolic capabilities and physiological features.</title>
        <authorList>
            <person name="Aklujkar M."/>
            <person name="Haveman S.A."/>
            <person name="Didonato R.Jr."/>
            <person name="Chertkov O."/>
            <person name="Han C.S."/>
            <person name="Land M.L."/>
            <person name="Brown P."/>
            <person name="Lovley D.R."/>
        </authorList>
    </citation>
    <scope>NUCLEOTIDE SEQUENCE [LARGE SCALE GENOMIC DNA]</scope>
    <source>
        <strain evidence="14">DSM 2380 / NBRC 103641 / GraBd1</strain>
    </source>
</reference>
<dbReference type="Proteomes" id="UP000002534">
    <property type="component" value="Chromosome"/>
</dbReference>
<feature type="region of interest" description="Disordered" evidence="10">
    <location>
        <begin position="24"/>
        <end position="43"/>
    </location>
</feature>
<keyword evidence="6" id="KW-0249">Electron transport</keyword>
<dbReference type="PROSITE" id="PS51257">
    <property type="entry name" value="PROKAR_LIPOPROTEIN"/>
    <property type="match status" value="1"/>
</dbReference>
<dbReference type="RefSeq" id="WP_011340256.1">
    <property type="nucleotide sequence ID" value="NC_007498.2"/>
</dbReference>
<evidence type="ECO:0000256" key="5">
    <source>
        <dbReference type="ARBA" id="ARBA00022723"/>
    </source>
</evidence>
<evidence type="ECO:0000313" key="14">
    <source>
        <dbReference type="Proteomes" id="UP000002534"/>
    </source>
</evidence>
<keyword evidence="8" id="KW-0793">Thylakoid</keyword>
<evidence type="ECO:0000313" key="13">
    <source>
        <dbReference type="EMBL" id="ABA87818.1"/>
    </source>
</evidence>
<name>Q3A729_SYNC1</name>
<keyword evidence="13" id="KW-0449">Lipoprotein</keyword>
<dbReference type="InterPro" id="IPR036909">
    <property type="entry name" value="Cyt_c-like_dom_sf"/>
</dbReference>
<dbReference type="InterPro" id="IPR009056">
    <property type="entry name" value="Cyt_c-like_dom"/>
</dbReference>
<reference evidence="14" key="1">
    <citation type="submission" date="2005-10" db="EMBL/GenBank/DDBJ databases">
        <title>Complete sequence of Pelobacter carbinolicus DSM 2380.</title>
        <authorList>
            <person name="Copeland A."/>
            <person name="Lucas S."/>
            <person name="Lapidus A."/>
            <person name="Barry K."/>
            <person name="Detter J.C."/>
            <person name="Glavina T."/>
            <person name="Hammon N."/>
            <person name="Israni S."/>
            <person name="Pitluck S."/>
            <person name="Chertkov O."/>
            <person name="Schmutz J."/>
            <person name="Larimer F."/>
            <person name="Land M."/>
            <person name="Kyrpides N."/>
            <person name="Ivanova N."/>
            <person name="Richardson P."/>
        </authorList>
    </citation>
    <scope>NUCLEOTIDE SEQUENCE [LARGE SCALE GENOMIC DNA]</scope>
    <source>
        <strain evidence="14">DSM 2380 / NBRC 103641 / GraBd1</strain>
    </source>
</reference>
<dbReference type="OrthoDB" id="5397812at2"/>
<dbReference type="HOGENOM" id="CLU_1738796_0_0_7"/>
<feature type="chain" id="PRO_5004223535" evidence="11">
    <location>
        <begin position="21"/>
        <end position="150"/>
    </location>
</feature>
<dbReference type="PROSITE" id="PS51007">
    <property type="entry name" value="CYTC"/>
    <property type="match status" value="1"/>
</dbReference>
<organism evidence="13 14">
    <name type="scientific">Syntrophotalea carbinolica (strain DSM 2380 / NBRC 103641 / GraBd1)</name>
    <name type="common">Pelobacter carbinolicus</name>
    <dbReference type="NCBI Taxonomy" id="338963"/>
    <lineage>
        <taxon>Bacteria</taxon>
        <taxon>Pseudomonadati</taxon>
        <taxon>Thermodesulfobacteriota</taxon>
        <taxon>Desulfuromonadia</taxon>
        <taxon>Desulfuromonadales</taxon>
        <taxon>Syntrophotaleaceae</taxon>
        <taxon>Syntrophotalea</taxon>
    </lineage>
</organism>
<dbReference type="PANTHER" id="PTHR34688:SF2">
    <property type="entry name" value="CYTOCHROME C6, CHLOROPLASTIC"/>
    <property type="match status" value="1"/>
</dbReference>
<dbReference type="eggNOG" id="COG2010">
    <property type="taxonomic scope" value="Bacteria"/>
</dbReference>
<evidence type="ECO:0000256" key="1">
    <source>
        <dbReference type="ARBA" id="ARBA00004518"/>
    </source>
</evidence>
<dbReference type="GO" id="GO:0009055">
    <property type="term" value="F:electron transfer activity"/>
    <property type="evidence" value="ECO:0007669"/>
    <property type="project" value="InterPro"/>
</dbReference>
<evidence type="ECO:0000256" key="3">
    <source>
        <dbReference type="ARBA" id="ARBA00022448"/>
    </source>
</evidence>
<comment type="subcellular location">
    <subcellularLocation>
        <location evidence="1">Cellular thylakoid lumen</location>
    </subcellularLocation>
</comment>
<dbReference type="PANTHER" id="PTHR34688">
    <property type="entry name" value="CYTOCHROME C6, CHLOROPLASTIC"/>
    <property type="match status" value="1"/>
</dbReference>
<keyword evidence="14" id="KW-1185">Reference proteome</keyword>
<comment type="similarity">
    <text evidence="2">Belongs to the cytochrome c family. PetJ subfamily.</text>
</comment>
<protein>
    <submittedName>
        <fullName evidence="13">Lipoprotein cytochrome c, 1 heme-binding site</fullName>
    </submittedName>
</protein>
<evidence type="ECO:0000256" key="8">
    <source>
        <dbReference type="ARBA" id="ARBA00023078"/>
    </source>
</evidence>
<dbReference type="SUPFAM" id="SSF46626">
    <property type="entry name" value="Cytochrome c"/>
    <property type="match status" value="1"/>
</dbReference>
<dbReference type="GO" id="GO:0031979">
    <property type="term" value="C:plasma membrane-derived thylakoid lumen"/>
    <property type="evidence" value="ECO:0007669"/>
    <property type="project" value="UniProtKB-SubCell"/>
</dbReference>
<dbReference type="GO" id="GO:0020037">
    <property type="term" value="F:heme binding"/>
    <property type="evidence" value="ECO:0007669"/>
    <property type="project" value="InterPro"/>
</dbReference>
<keyword evidence="4 9" id="KW-0349">Heme</keyword>
<dbReference type="GO" id="GO:0005506">
    <property type="term" value="F:iron ion binding"/>
    <property type="evidence" value="ECO:0007669"/>
    <property type="project" value="InterPro"/>
</dbReference>
<dbReference type="InterPro" id="IPR023655">
    <property type="entry name" value="Cyt_C6"/>
</dbReference>
<feature type="signal peptide" evidence="11">
    <location>
        <begin position="1"/>
        <end position="20"/>
    </location>
</feature>
<evidence type="ECO:0000256" key="7">
    <source>
        <dbReference type="ARBA" id="ARBA00023004"/>
    </source>
</evidence>
<keyword evidence="5 9" id="KW-0479">Metal-binding</keyword>
<dbReference type="Pfam" id="PF13442">
    <property type="entry name" value="Cytochrome_CBB3"/>
    <property type="match status" value="1"/>
</dbReference>
<gene>
    <name evidence="13" type="ordered locus">Pcar_0558</name>
</gene>
<proteinExistence type="inferred from homology"/>
<feature type="domain" description="Cytochrome c" evidence="12">
    <location>
        <begin position="69"/>
        <end position="150"/>
    </location>
</feature>
<sequence>MRKKLGLTVMACLAAGLMVAGGCDREKPQETNAPPLADTKPMPMEHAMDSGTDGMGHDMGMMDHKSMAAATDNGAVLFQQHCAVCHPGGSNIITPEKTLDRQTLEKNGITSVQDIVAILRNPGPGMTTFGPEVLSDKEAGQVAEHILATY</sequence>
<keyword evidence="3" id="KW-0813">Transport</keyword>
<dbReference type="STRING" id="338963.Pcar_0558"/>
<dbReference type="Gene3D" id="1.10.760.10">
    <property type="entry name" value="Cytochrome c-like domain"/>
    <property type="match status" value="1"/>
</dbReference>
<evidence type="ECO:0000256" key="4">
    <source>
        <dbReference type="ARBA" id="ARBA00022617"/>
    </source>
</evidence>
<evidence type="ECO:0000256" key="10">
    <source>
        <dbReference type="SAM" id="MobiDB-lite"/>
    </source>
</evidence>
<accession>Q3A729</accession>
<evidence type="ECO:0000256" key="9">
    <source>
        <dbReference type="PROSITE-ProRule" id="PRU00433"/>
    </source>
</evidence>
<evidence type="ECO:0000256" key="6">
    <source>
        <dbReference type="ARBA" id="ARBA00022982"/>
    </source>
</evidence>
<dbReference type="KEGG" id="pca:Pcar_0558"/>